<dbReference type="PANTHER" id="PTHR46732:SF8">
    <property type="entry name" value="ATP-DEPENDENT PROTEASE LA (LON) DOMAIN PROTEIN"/>
    <property type="match status" value="1"/>
</dbReference>
<dbReference type="InterPro" id="IPR046336">
    <property type="entry name" value="Lon_prtase_N_sf"/>
</dbReference>
<protein>
    <submittedName>
        <fullName evidence="2">Peptidase S16</fullName>
    </submittedName>
</protein>
<dbReference type="InterPro" id="IPR003111">
    <property type="entry name" value="Lon_prtase_N"/>
</dbReference>
<accession>A0A3G8LTU5</accession>
<evidence type="ECO:0000313" key="2">
    <source>
        <dbReference type="EMBL" id="AZG72991.1"/>
    </source>
</evidence>
<dbReference type="PROSITE" id="PS51787">
    <property type="entry name" value="LON_N"/>
    <property type="match status" value="1"/>
</dbReference>
<keyword evidence="3" id="KW-1185">Reference proteome</keyword>
<dbReference type="InterPro" id="IPR015947">
    <property type="entry name" value="PUA-like_sf"/>
</dbReference>
<reference evidence="3" key="1">
    <citation type="submission" date="2018-11" db="EMBL/GenBank/DDBJ databases">
        <title>Shewanella sp. M2.</title>
        <authorList>
            <person name="Hwang Y.J."/>
            <person name="Hwang C.Y."/>
        </authorList>
    </citation>
    <scope>NUCLEOTIDE SEQUENCE [LARGE SCALE GENOMIC DNA]</scope>
    <source>
        <strain evidence="3">LMG 19866</strain>
    </source>
</reference>
<dbReference type="SUPFAM" id="SSF88697">
    <property type="entry name" value="PUA domain-like"/>
    <property type="match status" value="1"/>
</dbReference>
<feature type="domain" description="Lon N-terminal" evidence="1">
    <location>
        <begin position="1"/>
        <end position="196"/>
    </location>
</feature>
<dbReference type="Gene3D" id="2.30.130.40">
    <property type="entry name" value="LON domain-like"/>
    <property type="match status" value="1"/>
</dbReference>
<dbReference type="PANTHER" id="PTHR46732">
    <property type="entry name" value="ATP-DEPENDENT PROTEASE LA (LON) DOMAIN PROTEIN"/>
    <property type="match status" value="1"/>
</dbReference>
<dbReference type="SMART" id="SM00464">
    <property type="entry name" value="LON"/>
    <property type="match status" value="1"/>
</dbReference>
<dbReference type="Proteomes" id="UP000278035">
    <property type="component" value="Chromosome"/>
</dbReference>
<evidence type="ECO:0000259" key="1">
    <source>
        <dbReference type="PROSITE" id="PS51787"/>
    </source>
</evidence>
<proteinExistence type="predicted"/>
<evidence type="ECO:0000313" key="3">
    <source>
        <dbReference type="Proteomes" id="UP000278035"/>
    </source>
</evidence>
<dbReference type="OrthoDB" id="8558970at2"/>
<gene>
    <name evidence="2" type="ORF">EGC82_09570</name>
</gene>
<dbReference type="EMBL" id="CP034015">
    <property type="protein sequence ID" value="AZG72991.1"/>
    <property type="molecule type" value="Genomic_DNA"/>
</dbReference>
<organism evidence="2 3">
    <name type="scientific">Shewanella livingstonensis</name>
    <dbReference type="NCBI Taxonomy" id="150120"/>
    <lineage>
        <taxon>Bacteria</taxon>
        <taxon>Pseudomonadati</taxon>
        <taxon>Pseudomonadota</taxon>
        <taxon>Gammaproteobacteria</taxon>
        <taxon>Alteromonadales</taxon>
        <taxon>Shewanellaceae</taxon>
        <taxon>Shewanella</taxon>
    </lineage>
</organism>
<dbReference type="KEGG" id="slj:EGC82_09570"/>
<dbReference type="Pfam" id="PF02190">
    <property type="entry name" value="LON_substr_bdg"/>
    <property type="match status" value="1"/>
</dbReference>
<dbReference type="AlphaFoldDB" id="A0A3G8LTU5"/>
<name>A0A3G8LTU5_9GAMM</name>
<dbReference type="RefSeq" id="WP_124730554.1">
    <property type="nucleotide sequence ID" value="NZ_CBCSKC010000057.1"/>
</dbReference>
<sequence>MIIPLFPLPVCLLPQGYTQLRIFEARYKRLVAESLKSGSGFGLCMLADDKKTILPIGTLTQIIDFETLEDGLLGISVQGQQTFTINQISVESDGLKRADVSLIDTWPSDIMEPQNKQSNENTADREIDKKLSHTLKQILQQYPQHLAHYSDESFNDMSWVCQRWIEIIPLSSKEKYQCINSYDHQLAKSLLFDIIK</sequence>